<proteinExistence type="predicted"/>
<accession>A0ACC3BF39</accession>
<evidence type="ECO:0000313" key="2">
    <source>
        <dbReference type="Proteomes" id="UP001177260"/>
    </source>
</evidence>
<sequence length="857" mass="93191">MKFYAVSALATLGALTGVAASPANVVYRHPWIVERGDHEPHTPPEHHTPTWWRPPPPPHTKPPHTKPPHPTLPPTLPPVTTTPCETDTETEPPVPTSTPCETETETEPPVPTTTTPCETETPTEPPVPTTTTPCETETETEPPVPTTTTPCETDTPTEPPVPTTTTPCETETEPPVPITTTPCETETPTEPPVPTTTTPCETETETEPPVPTTTTPCETETETEPPVPTTTTPCETETPTEPPVPTTTTPCETETEPPPPVPTTTTPCETETEPPVPTTTTPCETETPTEPPTEPPTTTTPCETETETKPPVPPTEPPAPTTTPCETETETKPPVPPTEPPVPPTTTPCETETGTQPPLPPTNPPVETTTPCETETVTPPPETHTPPPPPPPPPHTETKTLPPPPPPPQTETNTLPPPPPQTESPPPPPPGTVTQPIPITTPGSTVVPPVPGTTLSTSTKPTGEPPQEPSKTQPAPPPEATTSTSTTTEPTAPIFTGAAALKSVESTFAGMMALGAIMIMMTRYASSIPLVNGKRGWEVTSFNARMRFVADAPNIIKEGFAKKSPKAFYAVTDMGTDLVLSPDYIGEVRNDRRLDAHEYSAEKFHRQIPGSEAFATEWLPPKKILESFLYGKLTPAIDWHEIPLKDTILELNTCIGSRIFLGEDLCQNPAWTELVKRNAVNAFIAADKLNSWPKALRPFVHWFLPSCRILRGDVREARQFITPAVQQRRDTQAARQAQGKAPDEDFNTIQWMEEVADGQDYDPALVQLVLSMGSTHTMTDLMTQVMLNLTKYPDLVEELRREIIAVKTEEEWGRPALRKLMLMDSVIKETQRLKRNGRTGCTRVLQYTYGSLYKGKL</sequence>
<gene>
    <name evidence="1" type="ORF">N8T08_007765</name>
</gene>
<reference evidence="1 2" key="1">
    <citation type="journal article" date="2023" name="ACS Omega">
        <title>Identification of the Neoaspergillic Acid Biosynthesis Gene Cluster by Establishing an In Vitro CRISPR-Ribonucleoprotein Genetic System in Aspergillus melleus.</title>
        <authorList>
            <person name="Yuan B."/>
            <person name="Grau M.F."/>
            <person name="Murata R.M."/>
            <person name="Torok T."/>
            <person name="Venkateswaran K."/>
            <person name="Stajich J.E."/>
            <person name="Wang C.C.C."/>
        </authorList>
    </citation>
    <scope>NUCLEOTIDE SEQUENCE [LARGE SCALE GENOMIC DNA]</scope>
    <source>
        <strain evidence="1 2">IMV 1140</strain>
    </source>
</reference>
<protein>
    <submittedName>
        <fullName evidence="1">Uncharacterized protein</fullName>
    </submittedName>
</protein>
<dbReference type="Proteomes" id="UP001177260">
    <property type="component" value="Unassembled WGS sequence"/>
</dbReference>
<organism evidence="1 2">
    <name type="scientific">Aspergillus melleus</name>
    <dbReference type="NCBI Taxonomy" id="138277"/>
    <lineage>
        <taxon>Eukaryota</taxon>
        <taxon>Fungi</taxon>
        <taxon>Dikarya</taxon>
        <taxon>Ascomycota</taxon>
        <taxon>Pezizomycotina</taxon>
        <taxon>Eurotiomycetes</taxon>
        <taxon>Eurotiomycetidae</taxon>
        <taxon>Eurotiales</taxon>
        <taxon>Aspergillaceae</taxon>
        <taxon>Aspergillus</taxon>
        <taxon>Aspergillus subgen. Circumdati</taxon>
    </lineage>
</organism>
<comment type="caution">
    <text evidence="1">The sequence shown here is derived from an EMBL/GenBank/DDBJ whole genome shotgun (WGS) entry which is preliminary data.</text>
</comment>
<name>A0ACC3BF39_9EURO</name>
<evidence type="ECO:0000313" key="1">
    <source>
        <dbReference type="EMBL" id="KAK1149087.1"/>
    </source>
</evidence>
<keyword evidence="2" id="KW-1185">Reference proteome</keyword>
<dbReference type="EMBL" id="JAOPJF010000005">
    <property type="protein sequence ID" value="KAK1149087.1"/>
    <property type="molecule type" value="Genomic_DNA"/>
</dbReference>